<reference evidence="2 3" key="1">
    <citation type="journal article" date="2010" name="J. Bacteriol.">
        <title>The complete genome sequence of Croceibacter atlanticus HTCC2559T.</title>
        <authorList>
            <person name="Oh H.M."/>
            <person name="Kang I."/>
            <person name="Ferriera S."/>
            <person name="Giovannoni S.J."/>
            <person name="Cho J.C."/>
        </authorList>
    </citation>
    <scope>NUCLEOTIDE SEQUENCE [LARGE SCALE GENOMIC DNA]</scope>
    <source>
        <strain evidence="3">ATCC BAA-628 / HTCC2559 / KCTC 12090</strain>
    </source>
</reference>
<feature type="domain" description="Methyltransferase" evidence="1">
    <location>
        <begin position="61"/>
        <end position="154"/>
    </location>
</feature>
<dbReference type="eggNOG" id="COG2226">
    <property type="taxonomic scope" value="Bacteria"/>
</dbReference>
<gene>
    <name evidence="2" type="ordered locus">CA2559_10913</name>
</gene>
<dbReference type="CDD" id="cd02440">
    <property type="entry name" value="AdoMet_MTases"/>
    <property type="match status" value="1"/>
</dbReference>
<keyword evidence="3" id="KW-1185">Reference proteome</keyword>
<dbReference type="KEGG" id="cat:CA2559_10913"/>
<dbReference type="AlphaFoldDB" id="A3U9Q5"/>
<evidence type="ECO:0000313" key="3">
    <source>
        <dbReference type="Proteomes" id="UP000002297"/>
    </source>
</evidence>
<organism evidence="2 3">
    <name type="scientific">Croceibacter atlanticus (strain ATCC BAA-628 / JCM 21780 / CIP 108009 / IAM 15332 / KCTC 12090 / HTCC2559)</name>
    <dbReference type="NCBI Taxonomy" id="216432"/>
    <lineage>
        <taxon>Bacteria</taxon>
        <taxon>Pseudomonadati</taxon>
        <taxon>Bacteroidota</taxon>
        <taxon>Flavobacteriia</taxon>
        <taxon>Flavobacteriales</taxon>
        <taxon>Flavobacteriaceae</taxon>
        <taxon>Croceibacter</taxon>
    </lineage>
</organism>
<dbReference type="Gene3D" id="3.40.50.150">
    <property type="entry name" value="Vaccinia Virus protein VP39"/>
    <property type="match status" value="1"/>
</dbReference>
<dbReference type="STRING" id="216432.CA2559_10913"/>
<dbReference type="Pfam" id="PF13649">
    <property type="entry name" value="Methyltransf_25"/>
    <property type="match status" value="1"/>
</dbReference>
<dbReference type="InterPro" id="IPR029063">
    <property type="entry name" value="SAM-dependent_MTases_sf"/>
</dbReference>
<evidence type="ECO:0000259" key="1">
    <source>
        <dbReference type="Pfam" id="PF13649"/>
    </source>
</evidence>
<dbReference type="EMBL" id="CP002046">
    <property type="protein sequence ID" value="EAP86541.1"/>
    <property type="molecule type" value="Genomic_DNA"/>
</dbReference>
<sequence>MTFKKRSNQEELMDNLDLDKRILKLALKDISRVNKLLGGNNITINAIENIINKNPKAHYKITDIGCGSGAMLREVATYCRKKKYNVSLVGIDMNTNSLDIAEEFSEDFPEIRYKNLNIFQAKPKDIETDILLCTLTLHHFTTADINRFIAAFVSITTKAIIINDLQRSRLAYLLFHVFSRIFLKTQLARIDGLISIERGFIKQDLQHISNTLKASSSIQWKWAFRYLWVIKPNKTI</sequence>
<dbReference type="Proteomes" id="UP000002297">
    <property type="component" value="Chromosome"/>
</dbReference>
<proteinExistence type="predicted"/>
<name>A3U9Q5_CROAH</name>
<dbReference type="InterPro" id="IPR041698">
    <property type="entry name" value="Methyltransf_25"/>
</dbReference>
<evidence type="ECO:0000313" key="2">
    <source>
        <dbReference type="EMBL" id="EAP86541.1"/>
    </source>
</evidence>
<protein>
    <recommendedName>
        <fullName evidence="1">Methyltransferase domain-containing protein</fullName>
    </recommendedName>
</protein>
<dbReference type="HOGENOM" id="CLU_078235_1_0_10"/>
<dbReference type="SUPFAM" id="SSF53335">
    <property type="entry name" value="S-adenosyl-L-methionine-dependent methyltransferases"/>
    <property type="match status" value="1"/>
</dbReference>
<accession>A3U9Q5</accession>